<accession>A0A8D7B7F3</accession>
<gene>
    <name evidence="2" type="ORF">GSMUA_57300.1</name>
</gene>
<evidence type="ECO:0000256" key="1">
    <source>
        <dbReference type="SAM" id="MobiDB-lite"/>
    </source>
</evidence>
<reference evidence="2" key="1">
    <citation type="submission" date="2021-03" db="EMBL/GenBank/DDBJ databases">
        <authorList>
            <consortium name="Genoscope - CEA"/>
            <person name="William W."/>
        </authorList>
    </citation>
    <scope>NUCLEOTIDE SEQUENCE</scope>
    <source>
        <strain evidence="2">Doubled-haploid Pahang</strain>
    </source>
</reference>
<proteinExistence type="predicted"/>
<dbReference type="EMBL" id="HG996467">
    <property type="protein sequence ID" value="CAG1860836.1"/>
    <property type="molecule type" value="Genomic_DNA"/>
</dbReference>
<feature type="region of interest" description="Disordered" evidence="1">
    <location>
        <begin position="218"/>
        <end position="256"/>
    </location>
</feature>
<feature type="compositionally biased region" description="Basic and acidic residues" evidence="1">
    <location>
        <begin position="218"/>
        <end position="255"/>
    </location>
</feature>
<dbReference type="AlphaFoldDB" id="A0A8D7B7F3"/>
<organism evidence="2">
    <name type="scientific">Musa acuminata subsp. malaccensis</name>
    <name type="common">Wild banana</name>
    <name type="synonym">Musa malaccensis</name>
    <dbReference type="NCBI Taxonomy" id="214687"/>
    <lineage>
        <taxon>Eukaryota</taxon>
        <taxon>Viridiplantae</taxon>
        <taxon>Streptophyta</taxon>
        <taxon>Embryophyta</taxon>
        <taxon>Tracheophyta</taxon>
        <taxon>Spermatophyta</taxon>
        <taxon>Magnoliopsida</taxon>
        <taxon>Liliopsida</taxon>
        <taxon>Zingiberales</taxon>
        <taxon>Musaceae</taxon>
        <taxon>Musa</taxon>
    </lineage>
</organism>
<name>A0A8D7B7F3_MUSAM</name>
<feature type="region of interest" description="Disordered" evidence="1">
    <location>
        <begin position="327"/>
        <end position="348"/>
    </location>
</feature>
<protein>
    <submittedName>
        <fullName evidence="2">(wild Malaysian banana) hypothetical protein</fullName>
    </submittedName>
</protein>
<feature type="compositionally biased region" description="Low complexity" evidence="1">
    <location>
        <begin position="339"/>
        <end position="348"/>
    </location>
</feature>
<sequence>SDRGPHKGGGDLDHHVPAHCSIHQGSPLLVVDRGELLRLARRRLRFRCRRLVQELCHDLHAGARHQRRPRLVHLLPGPPEHVGGVHPVHVPPRQRAEPVDLLQLAAGQLARVGLDLVDRRLQQPRLGGLVGLRRLRAEVAVHLRHPDRAAHSPGVVCHVRVEQPPHLLHQSPLHHAVHPLRHELVQHRQLHVHPQEAALVPPPELPTRPLDQLLDVRVRPPRHDGEPPPPRDRLHLQRRRPAEVRRAEVRVRRQPTEQVVGHPHTFLIGDFVGDDVKAIVHLHFVGVDDLAAEMDGHVDSEPGLAGARGAHHEHHLVLPTTALEGSHDEISCTRRSPPVTVNNTDDDTTTATVSRVLLSAHEGSTTKAK</sequence>
<evidence type="ECO:0000313" key="2">
    <source>
        <dbReference type="EMBL" id="CAG1860836.1"/>
    </source>
</evidence>
<feature type="non-terminal residue" evidence="2">
    <location>
        <position position="1"/>
    </location>
</feature>